<proteinExistence type="predicted"/>
<evidence type="ECO:0000256" key="4">
    <source>
        <dbReference type="ARBA" id="ARBA00023284"/>
    </source>
</evidence>
<keyword evidence="3" id="KW-1015">Disulfide bond</keyword>
<dbReference type="Pfam" id="PF00578">
    <property type="entry name" value="AhpC-TSA"/>
    <property type="match status" value="1"/>
</dbReference>
<dbReference type="Gene3D" id="3.40.30.10">
    <property type="entry name" value="Glutaredoxin"/>
    <property type="match status" value="1"/>
</dbReference>
<protein>
    <recommendedName>
        <fullName evidence="5">Thioredoxin domain-containing protein</fullName>
    </recommendedName>
</protein>
<dbReference type="AlphaFoldDB" id="X1BBP5"/>
<keyword evidence="4" id="KW-0676">Redox-active center</keyword>
<dbReference type="InterPro" id="IPR017937">
    <property type="entry name" value="Thioredoxin_CS"/>
</dbReference>
<comment type="caution">
    <text evidence="6">The sequence shown here is derived from an EMBL/GenBank/DDBJ whole genome shotgun (WGS) entry which is preliminary data.</text>
</comment>
<evidence type="ECO:0000259" key="5">
    <source>
        <dbReference type="PROSITE" id="PS51352"/>
    </source>
</evidence>
<reference evidence="6" key="1">
    <citation type="journal article" date="2014" name="Front. Microbiol.">
        <title>High frequency of phylogenetically diverse reductive dehalogenase-homologous genes in deep subseafloor sedimentary metagenomes.</title>
        <authorList>
            <person name="Kawai M."/>
            <person name="Futagami T."/>
            <person name="Toyoda A."/>
            <person name="Takaki Y."/>
            <person name="Nishi S."/>
            <person name="Hori S."/>
            <person name="Arai W."/>
            <person name="Tsubouchi T."/>
            <person name="Morono Y."/>
            <person name="Uchiyama I."/>
            <person name="Ito T."/>
            <person name="Fujiyama A."/>
            <person name="Inagaki F."/>
            <person name="Takami H."/>
        </authorList>
    </citation>
    <scope>NUCLEOTIDE SEQUENCE</scope>
    <source>
        <strain evidence="6">Expedition CK06-06</strain>
    </source>
</reference>
<feature type="domain" description="Thioredoxin" evidence="5">
    <location>
        <begin position="61"/>
        <end position="200"/>
    </location>
</feature>
<dbReference type="InterPro" id="IPR036249">
    <property type="entry name" value="Thioredoxin-like_sf"/>
</dbReference>
<dbReference type="InterPro" id="IPR050553">
    <property type="entry name" value="Thioredoxin_ResA/DsbE_sf"/>
</dbReference>
<evidence type="ECO:0000313" key="6">
    <source>
        <dbReference type="EMBL" id="GAG81538.1"/>
    </source>
</evidence>
<dbReference type="GO" id="GO:0017004">
    <property type="term" value="P:cytochrome complex assembly"/>
    <property type="evidence" value="ECO:0007669"/>
    <property type="project" value="UniProtKB-KW"/>
</dbReference>
<dbReference type="SUPFAM" id="SSF52833">
    <property type="entry name" value="Thioredoxin-like"/>
    <property type="match status" value="1"/>
</dbReference>
<dbReference type="PANTHER" id="PTHR42852">
    <property type="entry name" value="THIOL:DISULFIDE INTERCHANGE PROTEIN DSBE"/>
    <property type="match status" value="1"/>
</dbReference>
<sequence length="200" mass="22737">FSKDYITEHPASYISPYILRSVSYGMSGVEIEAELKKLDAALNKSGFVVELAERAEILKKVAIGKKFIDFTQNDPDRNPVTLSSLVGENYLLIDFWAAWCGPCRSENPNVVAVYNDYKDKGFDMFGVSLDRKKEDWLKAIEDDKLTWTQVSDLNYWNNEVSKAYGINSIPSNLLLDKNGIIIEKNIRGEDLRNKISELLD</sequence>
<dbReference type="InterPro" id="IPR000866">
    <property type="entry name" value="AhpC/TSA"/>
</dbReference>
<gene>
    <name evidence="6" type="ORF">S01H4_23914</name>
</gene>
<dbReference type="GO" id="GO:0030313">
    <property type="term" value="C:cell envelope"/>
    <property type="evidence" value="ECO:0007669"/>
    <property type="project" value="UniProtKB-SubCell"/>
</dbReference>
<keyword evidence="2" id="KW-0201">Cytochrome c-type biogenesis</keyword>
<dbReference type="GO" id="GO:0016491">
    <property type="term" value="F:oxidoreductase activity"/>
    <property type="evidence" value="ECO:0007669"/>
    <property type="project" value="InterPro"/>
</dbReference>
<feature type="non-terminal residue" evidence="6">
    <location>
        <position position="1"/>
    </location>
</feature>
<comment type="subcellular location">
    <subcellularLocation>
        <location evidence="1">Cell envelope</location>
    </subcellularLocation>
</comment>
<dbReference type="EMBL" id="BART01011161">
    <property type="protein sequence ID" value="GAG81538.1"/>
    <property type="molecule type" value="Genomic_DNA"/>
</dbReference>
<dbReference type="InterPro" id="IPR013766">
    <property type="entry name" value="Thioredoxin_domain"/>
</dbReference>
<evidence type="ECO:0000256" key="3">
    <source>
        <dbReference type="ARBA" id="ARBA00023157"/>
    </source>
</evidence>
<accession>X1BBP5</accession>
<name>X1BBP5_9ZZZZ</name>
<dbReference type="PROSITE" id="PS00194">
    <property type="entry name" value="THIOREDOXIN_1"/>
    <property type="match status" value="1"/>
</dbReference>
<evidence type="ECO:0000256" key="2">
    <source>
        <dbReference type="ARBA" id="ARBA00022748"/>
    </source>
</evidence>
<evidence type="ECO:0000256" key="1">
    <source>
        <dbReference type="ARBA" id="ARBA00004196"/>
    </source>
</evidence>
<dbReference type="CDD" id="cd02966">
    <property type="entry name" value="TlpA_like_family"/>
    <property type="match status" value="1"/>
</dbReference>
<dbReference type="PROSITE" id="PS51352">
    <property type="entry name" value="THIOREDOXIN_2"/>
    <property type="match status" value="1"/>
</dbReference>
<dbReference type="GO" id="GO:0016209">
    <property type="term" value="F:antioxidant activity"/>
    <property type="evidence" value="ECO:0007669"/>
    <property type="project" value="InterPro"/>
</dbReference>
<dbReference type="PANTHER" id="PTHR42852:SF6">
    <property type="entry name" value="THIOL:DISULFIDE INTERCHANGE PROTEIN DSBE"/>
    <property type="match status" value="1"/>
</dbReference>
<organism evidence="6">
    <name type="scientific">marine sediment metagenome</name>
    <dbReference type="NCBI Taxonomy" id="412755"/>
    <lineage>
        <taxon>unclassified sequences</taxon>
        <taxon>metagenomes</taxon>
        <taxon>ecological metagenomes</taxon>
    </lineage>
</organism>